<dbReference type="EMBL" id="CAWYQH010000090">
    <property type="protein sequence ID" value="CAK8682303.1"/>
    <property type="molecule type" value="Genomic_DNA"/>
</dbReference>
<accession>A0ABP0FSL7</accession>
<evidence type="ECO:0008006" key="3">
    <source>
        <dbReference type="Google" id="ProtNLM"/>
    </source>
</evidence>
<evidence type="ECO:0000313" key="2">
    <source>
        <dbReference type="Proteomes" id="UP001642483"/>
    </source>
</evidence>
<reference evidence="1 2" key="1">
    <citation type="submission" date="2024-02" db="EMBL/GenBank/DDBJ databases">
        <authorList>
            <person name="Daric V."/>
            <person name="Darras S."/>
        </authorList>
    </citation>
    <scope>NUCLEOTIDE SEQUENCE [LARGE SCALE GENOMIC DNA]</scope>
</reference>
<proteinExistence type="predicted"/>
<sequence length="201" mass="22810">MATVKDIIFINMASGQPSSKKIKYDQRFRAEWLQQKEFKDWLIGPTKTQRELRCSLCNREVMCHRSALVKHTKTQLHIRNVNSKKAVPAIADAFAKHLTQNIYKESTEVQIAAFIAEHNLPFTLANPLLSLMQSIVPTNPAEKGALSRVNLNATKCTNIVRQGVGLFAVRLCVHFDSFSLFQSYVQRRNMSLCCCCHNVLS</sequence>
<name>A0ABP0FSL7_CLALP</name>
<comment type="caution">
    <text evidence="1">The sequence shown here is derived from an EMBL/GenBank/DDBJ whole genome shotgun (WGS) entry which is preliminary data.</text>
</comment>
<keyword evidence="2" id="KW-1185">Reference proteome</keyword>
<dbReference type="Proteomes" id="UP001642483">
    <property type="component" value="Unassembled WGS sequence"/>
</dbReference>
<gene>
    <name evidence="1" type="ORF">CVLEPA_LOCUS12982</name>
</gene>
<evidence type="ECO:0000313" key="1">
    <source>
        <dbReference type="EMBL" id="CAK8682303.1"/>
    </source>
</evidence>
<organism evidence="1 2">
    <name type="scientific">Clavelina lepadiformis</name>
    <name type="common">Light-bulb sea squirt</name>
    <name type="synonym">Ascidia lepadiformis</name>
    <dbReference type="NCBI Taxonomy" id="159417"/>
    <lineage>
        <taxon>Eukaryota</taxon>
        <taxon>Metazoa</taxon>
        <taxon>Chordata</taxon>
        <taxon>Tunicata</taxon>
        <taxon>Ascidiacea</taxon>
        <taxon>Aplousobranchia</taxon>
        <taxon>Clavelinidae</taxon>
        <taxon>Clavelina</taxon>
    </lineage>
</organism>
<protein>
    <recommendedName>
        <fullName evidence="3">C2H2-type domain-containing protein</fullName>
    </recommendedName>
</protein>